<evidence type="ECO:0000256" key="1">
    <source>
        <dbReference type="ARBA" id="ARBA00008894"/>
    </source>
</evidence>
<dbReference type="AlphaFoldDB" id="A0AAV8GET0"/>
<evidence type="ECO:0000256" key="4">
    <source>
        <dbReference type="ARBA" id="ARBA00022741"/>
    </source>
</evidence>
<dbReference type="InterPro" id="IPR056789">
    <property type="entry name" value="LRR_R13L1-DRL21"/>
</dbReference>
<dbReference type="Pfam" id="PF00931">
    <property type="entry name" value="NB-ARC"/>
    <property type="match status" value="1"/>
</dbReference>
<dbReference type="InterPro" id="IPR042197">
    <property type="entry name" value="Apaf_helical"/>
</dbReference>
<comment type="caution">
    <text evidence="11">The sequence shown here is derived from an EMBL/GenBank/DDBJ whole genome shotgun (WGS) entry which is preliminary data.</text>
</comment>
<keyword evidence="2" id="KW-0433">Leucine-rich repeat</keyword>
<evidence type="ECO:0000259" key="7">
    <source>
        <dbReference type="Pfam" id="PF00931"/>
    </source>
</evidence>
<dbReference type="PRINTS" id="PR00364">
    <property type="entry name" value="DISEASERSIST"/>
</dbReference>
<keyword evidence="12" id="KW-1185">Reference proteome</keyword>
<dbReference type="Pfam" id="PF18052">
    <property type="entry name" value="Rx_N"/>
    <property type="match status" value="1"/>
</dbReference>
<protein>
    <submittedName>
        <fullName evidence="11">Disease resistance protein (CC-NBS-LRR class) family</fullName>
    </submittedName>
</protein>
<dbReference type="Gene3D" id="1.20.5.4130">
    <property type="match status" value="1"/>
</dbReference>
<dbReference type="SUPFAM" id="SSF52058">
    <property type="entry name" value="L domain-like"/>
    <property type="match status" value="1"/>
</dbReference>
<keyword evidence="4" id="KW-0547">Nucleotide-binding</keyword>
<dbReference type="PANTHER" id="PTHR36766:SF60">
    <property type="entry name" value="NB-ARC DOMAIN-CONTAINING PROTEIN"/>
    <property type="match status" value="1"/>
</dbReference>
<comment type="similarity">
    <text evidence="1">Belongs to the disease resistance NB-LRR family.</text>
</comment>
<dbReference type="GO" id="GO:0042742">
    <property type="term" value="P:defense response to bacterium"/>
    <property type="evidence" value="ECO:0007669"/>
    <property type="project" value="UniProtKB-ARBA"/>
</dbReference>
<dbReference type="InterPro" id="IPR002182">
    <property type="entry name" value="NB-ARC"/>
</dbReference>
<dbReference type="Proteomes" id="UP001140206">
    <property type="component" value="Chromosome 2"/>
</dbReference>
<dbReference type="Pfam" id="PF25019">
    <property type="entry name" value="LRR_R13L1-DRL21"/>
    <property type="match status" value="1"/>
</dbReference>
<feature type="domain" description="Disease resistance N-terminal" evidence="8">
    <location>
        <begin position="17"/>
        <end position="106"/>
    </location>
</feature>
<dbReference type="FunFam" id="1.10.10.10:FF:000322">
    <property type="entry name" value="Probable disease resistance protein At1g63360"/>
    <property type="match status" value="1"/>
</dbReference>
<reference evidence="11" key="1">
    <citation type="submission" date="2022-08" db="EMBL/GenBank/DDBJ databases">
        <authorList>
            <person name="Marques A."/>
        </authorList>
    </citation>
    <scope>NUCLEOTIDE SEQUENCE</scope>
    <source>
        <strain evidence="11">RhyPub2mFocal</strain>
        <tissue evidence="11">Leaves</tissue>
    </source>
</reference>
<feature type="domain" description="Disease resistance protein winged helix" evidence="9">
    <location>
        <begin position="442"/>
        <end position="506"/>
    </location>
</feature>
<dbReference type="InterPro" id="IPR041118">
    <property type="entry name" value="Rx_N"/>
</dbReference>
<keyword evidence="5" id="KW-0611">Plant defense</keyword>
<dbReference type="Gene3D" id="1.10.10.10">
    <property type="entry name" value="Winged helix-like DNA-binding domain superfamily/Winged helix DNA-binding domain"/>
    <property type="match status" value="1"/>
</dbReference>
<evidence type="ECO:0000313" key="12">
    <source>
        <dbReference type="Proteomes" id="UP001140206"/>
    </source>
</evidence>
<dbReference type="InterPro" id="IPR032675">
    <property type="entry name" value="LRR_dom_sf"/>
</dbReference>
<name>A0AAV8GET0_9POAL</name>
<dbReference type="Gene3D" id="3.80.10.10">
    <property type="entry name" value="Ribonuclease Inhibitor"/>
    <property type="match status" value="3"/>
</dbReference>
<dbReference type="GO" id="GO:0005524">
    <property type="term" value="F:ATP binding"/>
    <property type="evidence" value="ECO:0007669"/>
    <property type="project" value="UniProtKB-KW"/>
</dbReference>
<evidence type="ECO:0000256" key="5">
    <source>
        <dbReference type="ARBA" id="ARBA00022821"/>
    </source>
</evidence>
<dbReference type="EMBL" id="JAMFTS010000002">
    <property type="protein sequence ID" value="KAJ4801931.1"/>
    <property type="molecule type" value="Genomic_DNA"/>
</dbReference>
<evidence type="ECO:0000259" key="9">
    <source>
        <dbReference type="Pfam" id="PF23559"/>
    </source>
</evidence>
<dbReference type="Gene3D" id="1.10.8.430">
    <property type="entry name" value="Helical domain of apoptotic protease-activating factors"/>
    <property type="match status" value="1"/>
</dbReference>
<evidence type="ECO:0000256" key="2">
    <source>
        <dbReference type="ARBA" id="ARBA00022614"/>
    </source>
</evidence>
<evidence type="ECO:0000313" key="11">
    <source>
        <dbReference type="EMBL" id="KAJ4801931.1"/>
    </source>
</evidence>
<evidence type="ECO:0000259" key="8">
    <source>
        <dbReference type="Pfam" id="PF18052"/>
    </source>
</evidence>
<sequence>MVEITAATSIGWVVSPVIKMVITKIGTFIEKKYFKNSGIENDMKKMKMTLGDIQLIMATVEKQRILDPNKVQLVREIKDAVYDAEDIVDEFEYNLLKEKSDKQQNKVIHIAAALPRAIRKKNLKEKVKEVGKGLGRAKESANTLLQLTNTENSYNLQYPKQDNWSSTSSFTSDEIIGRENECKLLMDLLFEKVEGLPTIIVIIGHGGMGKTSLAQMVFNDPRVSGHFDKLMWLFVSDNFDKVEFTKQMLKDICENFSSTGASFNTLQKKLERELASKKILLVLDDVWYVKDDSKKYIYEKSWSEFLAPLKSAKAGSKIVVTTQQNLVACTLGYFGSVKPIPLDGLNDADSWSLFKLNAFDGKSLDNLKELEAIGKEIVEKLKGLALAIKVVGRELRGKPDIEQWKKILNDNSLDNDGIMEILHRSYEHLPEHLQRCFAYCSLFPKGYYLKPDRLVHMWIANGFVHLQKEGDGKSYFDELVVRSFIQVIKQGKKEYYVMHDLMNDLACNVSKGECSLLKNGESMKNLGSIRHLSVTPSGINLIKDISGFHKLRTLIFLSRTWFPENNCIDGVLIKLKRIRVLDIDWLLDSVPNVSGCKHLRYLCFRNNNYKFASNSFSKLHHLAVLYIRKNLFDVEVGDYNHLKLPKSIYRMSSLVFIHISKSFTVDVCQRVKLQRLLREGSVYVRVKNKEALELNLLHDVDNIKGCVEIVGLENVPSKENAIQAQLSSKKYVTELRLRWFNSSSKVKSNKNSAQLDSKEHEVLEALEPNRYTERLKIRGYPGDVIRPSWLESNLLSQIKSVELEECNGLKMLPALGQLLQLKELRIAHMNTMRRIGNEFYGNGLFPSLKELQIVMMKSLEEWSFPSDTRSFPKLYKLRIFNCPRFVGLEGEGARFPSLRSLTKIHISDCKGIITLEGLNELVTLKILSVRLCPNLLSLPEMELFYSLEKLVIRNCTKLRSLPKKGLPVSLQQFIIMDAHHKLEAQIHKKNCREWDKVAAISGCRCSIYSGSDWHVVQEGHTRGPIYTWHG</sequence>
<dbReference type="Pfam" id="PF23559">
    <property type="entry name" value="WHD_DRP"/>
    <property type="match status" value="1"/>
</dbReference>
<dbReference type="PANTHER" id="PTHR36766">
    <property type="entry name" value="PLANT BROAD-SPECTRUM MILDEW RESISTANCE PROTEIN RPW8"/>
    <property type="match status" value="1"/>
</dbReference>
<evidence type="ECO:0000256" key="6">
    <source>
        <dbReference type="ARBA" id="ARBA00022840"/>
    </source>
</evidence>
<proteinExistence type="inferred from homology"/>
<dbReference type="InterPro" id="IPR027417">
    <property type="entry name" value="P-loop_NTPase"/>
</dbReference>
<dbReference type="InterPro" id="IPR036388">
    <property type="entry name" value="WH-like_DNA-bd_sf"/>
</dbReference>
<feature type="domain" description="NB-ARC" evidence="7">
    <location>
        <begin position="184"/>
        <end position="362"/>
    </location>
</feature>
<accession>A0AAV8GET0</accession>
<dbReference type="SUPFAM" id="SSF52540">
    <property type="entry name" value="P-loop containing nucleoside triphosphate hydrolases"/>
    <property type="match status" value="1"/>
</dbReference>
<dbReference type="GO" id="GO:0002758">
    <property type="term" value="P:innate immune response-activating signaling pathway"/>
    <property type="evidence" value="ECO:0007669"/>
    <property type="project" value="UniProtKB-ARBA"/>
</dbReference>
<dbReference type="GO" id="GO:0043531">
    <property type="term" value="F:ADP binding"/>
    <property type="evidence" value="ECO:0007669"/>
    <property type="project" value="InterPro"/>
</dbReference>
<dbReference type="Gene3D" id="3.40.50.300">
    <property type="entry name" value="P-loop containing nucleotide triphosphate hydrolases"/>
    <property type="match status" value="1"/>
</dbReference>
<evidence type="ECO:0000259" key="10">
    <source>
        <dbReference type="Pfam" id="PF25019"/>
    </source>
</evidence>
<evidence type="ECO:0000256" key="3">
    <source>
        <dbReference type="ARBA" id="ARBA00022737"/>
    </source>
</evidence>
<keyword evidence="6" id="KW-0067">ATP-binding</keyword>
<dbReference type="GO" id="GO:0009626">
    <property type="term" value="P:plant-type hypersensitive response"/>
    <property type="evidence" value="ECO:0007669"/>
    <property type="project" value="UniProtKB-ARBA"/>
</dbReference>
<gene>
    <name evidence="11" type="ORF">LUZ62_053177</name>
</gene>
<organism evidence="11 12">
    <name type="scientific">Rhynchospora pubera</name>
    <dbReference type="NCBI Taxonomy" id="906938"/>
    <lineage>
        <taxon>Eukaryota</taxon>
        <taxon>Viridiplantae</taxon>
        <taxon>Streptophyta</taxon>
        <taxon>Embryophyta</taxon>
        <taxon>Tracheophyta</taxon>
        <taxon>Spermatophyta</taxon>
        <taxon>Magnoliopsida</taxon>
        <taxon>Liliopsida</taxon>
        <taxon>Poales</taxon>
        <taxon>Cyperaceae</taxon>
        <taxon>Cyperoideae</taxon>
        <taxon>Rhynchosporeae</taxon>
        <taxon>Rhynchospora</taxon>
    </lineage>
</organism>
<keyword evidence="3" id="KW-0677">Repeat</keyword>
<dbReference type="InterPro" id="IPR058922">
    <property type="entry name" value="WHD_DRP"/>
</dbReference>
<feature type="domain" description="R13L1/DRL21-like LRR repeat region" evidence="10">
    <location>
        <begin position="695"/>
        <end position="829"/>
    </location>
</feature>